<comment type="caution">
    <text evidence="2">The sequence shown here is derived from an EMBL/GenBank/DDBJ whole genome shotgun (WGS) entry which is preliminary data.</text>
</comment>
<evidence type="ECO:0000313" key="3">
    <source>
        <dbReference type="Proteomes" id="UP000236047"/>
    </source>
</evidence>
<evidence type="ECO:0000313" key="2">
    <source>
        <dbReference type="EMBL" id="PNE40996.1"/>
    </source>
</evidence>
<name>A0A2N8PJ06_STRNR</name>
<accession>A0A2N8PJ06</accession>
<proteinExistence type="predicted"/>
<keyword evidence="3" id="KW-1185">Reference proteome</keyword>
<dbReference type="EMBL" id="LJSN01000002">
    <property type="protein sequence ID" value="PNE40996.1"/>
    <property type="molecule type" value="Genomic_DNA"/>
</dbReference>
<dbReference type="Proteomes" id="UP000236047">
    <property type="component" value="Unassembled WGS sequence"/>
</dbReference>
<feature type="compositionally biased region" description="Pro residues" evidence="1">
    <location>
        <begin position="70"/>
        <end position="79"/>
    </location>
</feature>
<feature type="region of interest" description="Disordered" evidence="1">
    <location>
        <begin position="31"/>
        <end position="126"/>
    </location>
</feature>
<organism evidence="2 3">
    <name type="scientific">Streptomyces noursei</name>
    <name type="common">Streptomyces albulus</name>
    <dbReference type="NCBI Taxonomy" id="1971"/>
    <lineage>
        <taxon>Bacteria</taxon>
        <taxon>Bacillati</taxon>
        <taxon>Actinomycetota</taxon>
        <taxon>Actinomycetes</taxon>
        <taxon>Kitasatosporales</taxon>
        <taxon>Streptomycetaceae</taxon>
        <taxon>Streptomyces</taxon>
    </lineage>
</organism>
<dbReference type="AlphaFoldDB" id="A0A2N8PJ06"/>
<dbReference type="RefSeq" id="WP_102923452.1">
    <property type="nucleotide sequence ID" value="NZ_LJSN01000002.1"/>
</dbReference>
<gene>
    <name evidence="2" type="ORF">AOB60_09615</name>
</gene>
<sequence length="160" mass="16986">MHSHHTGADLSALAAELGLDVTILAARAHQLAAESHTARPAAPDRIGRHRRMVDGQPTAPADAGHLPRTEAPPPQPPYEPHATWASSGHPAAWAAPQDPYASWTPQESHAAWSPPPPPVAPAPTWDPSAVTVAQHDWDGILSQWEAASAPYTFSPGQQFP</sequence>
<evidence type="ECO:0000256" key="1">
    <source>
        <dbReference type="SAM" id="MobiDB-lite"/>
    </source>
</evidence>
<reference evidence="3" key="1">
    <citation type="submission" date="2015-09" db="EMBL/GenBank/DDBJ databases">
        <authorList>
            <person name="Graham D.E."/>
            <person name="Mahan K.M."/>
            <person name="Klingeman D.M."/>
            <person name="Fida T."/>
            <person name="Giannone R.J."/>
            <person name="Hettich R.L."/>
            <person name="Parry R.J."/>
            <person name="Spain J.C."/>
        </authorList>
    </citation>
    <scope>NUCLEOTIDE SEQUENCE [LARGE SCALE GENOMIC DNA]</scope>
    <source>
        <strain evidence="3">JCM 4701</strain>
    </source>
</reference>
<protein>
    <submittedName>
        <fullName evidence="2">Uncharacterized protein</fullName>
    </submittedName>
</protein>